<dbReference type="InterPro" id="IPR036291">
    <property type="entry name" value="NAD(P)-bd_dom_sf"/>
</dbReference>
<dbReference type="Pfam" id="PF13460">
    <property type="entry name" value="NAD_binding_10"/>
    <property type="match status" value="1"/>
</dbReference>
<dbReference type="InterPro" id="IPR052718">
    <property type="entry name" value="NmrA-type_oxidoreductase"/>
</dbReference>
<dbReference type="AlphaFoldDB" id="A0A9J7AUM7"/>
<feature type="domain" description="NAD(P)-binding" evidence="1">
    <location>
        <begin position="7"/>
        <end position="155"/>
    </location>
</feature>
<dbReference type="RefSeq" id="WP_257767610.1">
    <property type="nucleotide sequence ID" value="NZ_CP102480.1"/>
</dbReference>
<dbReference type="PANTHER" id="PTHR47129:SF1">
    <property type="entry name" value="NMRA-LIKE DOMAIN-CONTAINING PROTEIN"/>
    <property type="match status" value="1"/>
</dbReference>
<dbReference type="EMBL" id="CP102480">
    <property type="protein sequence ID" value="UUX49109.1"/>
    <property type="molecule type" value="Genomic_DNA"/>
</dbReference>
<proteinExistence type="predicted"/>
<sequence length="281" mass="30109">MTIAVTGASGQLGHLVIEQLMSRAPRETIVALARSPQKVADFRVEVRKFDYSKPDGLAAALTGVETLLLISSSEVGKRSMQHQNVIDAAVEAGVARIVYTSILRADTTDNPLAEEHKTTEAAIQASGIPFTILRNGWYCENYESAVAASLEHGTVIGSARDGRISAAARIDYAEAAAIVVTQSGRENKIHELAGDTSFSMYDFAEELSRQSGRTIPYTDLPEADYAEALLDAGLPEPFARLLARTDVTAAGGSLFDDTRQLSALIGRPTTPISKTIESRLA</sequence>
<dbReference type="Gene3D" id="3.90.25.10">
    <property type="entry name" value="UDP-galactose 4-epimerase, domain 1"/>
    <property type="match status" value="1"/>
</dbReference>
<gene>
    <name evidence="2" type="ORF">NUH88_17100</name>
</gene>
<dbReference type="InterPro" id="IPR016040">
    <property type="entry name" value="NAD(P)-bd_dom"/>
</dbReference>
<evidence type="ECO:0000313" key="2">
    <source>
        <dbReference type="EMBL" id="UUX49109.1"/>
    </source>
</evidence>
<dbReference type="KEGG" id="naci:NUH88_17100"/>
<name>A0A9J7AUM7_9PROT</name>
<reference evidence="2" key="1">
    <citation type="submission" date="2022-08" db="EMBL/GenBank/DDBJ databases">
        <title>Nisaea acidiphila sp. nov., isolated from a marine algal debris and emended description of the genus Nisaea Urios et al. 2008.</title>
        <authorList>
            <person name="Kwon K."/>
        </authorList>
    </citation>
    <scope>NUCLEOTIDE SEQUENCE</scope>
    <source>
        <strain evidence="2">MEBiC11861</strain>
    </source>
</reference>
<protein>
    <submittedName>
        <fullName evidence="2">SDR family oxidoreductase</fullName>
    </submittedName>
</protein>
<dbReference type="Gene3D" id="3.40.50.720">
    <property type="entry name" value="NAD(P)-binding Rossmann-like Domain"/>
    <property type="match status" value="1"/>
</dbReference>
<evidence type="ECO:0000259" key="1">
    <source>
        <dbReference type="Pfam" id="PF13460"/>
    </source>
</evidence>
<dbReference type="CDD" id="cd05269">
    <property type="entry name" value="TMR_SDR_a"/>
    <property type="match status" value="1"/>
</dbReference>
<organism evidence="2 3">
    <name type="scientific">Nisaea acidiphila</name>
    <dbReference type="NCBI Taxonomy" id="1862145"/>
    <lineage>
        <taxon>Bacteria</taxon>
        <taxon>Pseudomonadati</taxon>
        <taxon>Pseudomonadota</taxon>
        <taxon>Alphaproteobacteria</taxon>
        <taxon>Rhodospirillales</taxon>
        <taxon>Thalassobaculaceae</taxon>
        <taxon>Nisaea</taxon>
    </lineage>
</organism>
<dbReference type="SUPFAM" id="SSF51735">
    <property type="entry name" value="NAD(P)-binding Rossmann-fold domains"/>
    <property type="match status" value="1"/>
</dbReference>
<dbReference type="PANTHER" id="PTHR47129">
    <property type="entry name" value="QUINONE OXIDOREDUCTASE 2"/>
    <property type="match status" value="1"/>
</dbReference>
<keyword evidence="3" id="KW-1185">Reference proteome</keyword>
<dbReference type="Proteomes" id="UP001060336">
    <property type="component" value="Chromosome"/>
</dbReference>
<accession>A0A9J7AUM7</accession>
<evidence type="ECO:0000313" key="3">
    <source>
        <dbReference type="Proteomes" id="UP001060336"/>
    </source>
</evidence>